<protein>
    <submittedName>
        <fullName evidence="1">Uncharacterized protein</fullName>
    </submittedName>
</protein>
<sequence length="332" mass="37784">MEANDMCLPITKTSPGQCKIKHSSLNPHTDIEGACATCDIIGHCDQNEHDKGESFGDNGTPFNRPLKDDEHIPDDTEKFNIEHFLKVHNRSSHKKECIRDSHCDITTQSTNSNAIPLRRRHLPASFWKEPSKPQQKLPLPPMEFSYGATLAALGYKNSVNGQLGLRSYEQPFFPTCDNVHNPDITVENMIRSNADYILHQLGRKFPPLETSSLNHTESTPNHGTFRHIDASRHTANRLLPGHTDTRTPRFVDSGYIELPHSLNINPKESMINNRDTNNMLPWDPLLRGTVGRQHIWRPVPRAMNRVGLRYHPYIGLKSPLSEVQYPQDQMKI</sequence>
<organism evidence="1 2">
    <name type="scientific">Owenia fusiformis</name>
    <name type="common">Polychaete worm</name>
    <dbReference type="NCBI Taxonomy" id="6347"/>
    <lineage>
        <taxon>Eukaryota</taxon>
        <taxon>Metazoa</taxon>
        <taxon>Spiralia</taxon>
        <taxon>Lophotrochozoa</taxon>
        <taxon>Annelida</taxon>
        <taxon>Polychaeta</taxon>
        <taxon>Sedentaria</taxon>
        <taxon>Canalipalpata</taxon>
        <taxon>Sabellida</taxon>
        <taxon>Oweniida</taxon>
        <taxon>Oweniidae</taxon>
        <taxon>Owenia</taxon>
    </lineage>
</organism>
<evidence type="ECO:0000313" key="1">
    <source>
        <dbReference type="EMBL" id="CAH1792911.1"/>
    </source>
</evidence>
<dbReference type="Proteomes" id="UP000749559">
    <property type="component" value="Unassembled WGS sequence"/>
</dbReference>
<proteinExistence type="predicted"/>
<dbReference type="EMBL" id="CAIIXF020000008">
    <property type="protein sequence ID" value="CAH1792911.1"/>
    <property type="molecule type" value="Genomic_DNA"/>
</dbReference>
<accession>A0A8J1UIQ9</accession>
<keyword evidence="2" id="KW-1185">Reference proteome</keyword>
<comment type="caution">
    <text evidence="1">The sequence shown here is derived from an EMBL/GenBank/DDBJ whole genome shotgun (WGS) entry which is preliminary data.</text>
</comment>
<dbReference type="Pfam" id="PF15238">
    <property type="entry name" value="TEADIR3"/>
    <property type="match status" value="1"/>
</dbReference>
<dbReference type="AlphaFoldDB" id="A0A8J1UIQ9"/>
<name>A0A8J1UIQ9_OWEFU</name>
<evidence type="ECO:0000313" key="2">
    <source>
        <dbReference type="Proteomes" id="UP000749559"/>
    </source>
</evidence>
<reference evidence="1" key="1">
    <citation type="submission" date="2022-03" db="EMBL/GenBank/DDBJ databases">
        <authorList>
            <person name="Martin C."/>
        </authorList>
    </citation>
    <scope>NUCLEOTIDE SEQUENCE</scope>
</reference>
<dbReference type="InterPro" id="IPR053819">
    <property type="entry name" value="TEADIR3_omega_loop"/>
</dbReference>
<gene>
    <name evidence="1" type="ORF">OFUS_LOCUS17826</name>
</gene>